<feature type="transmembrane region" description="Helical" evidence="9">
    <location>
        <begin position="159"/>
        <end position="180"/>
    </location>
</feature>
<feature type="region of interest" description="Disordered" evidence="8">
    <location>
        <begin position="582"/>
        <end position="668"/>
    </location>
</feature>
<accession>A0A4V6CRQ5</accession>
<keyword evidence="12" id="KW-1185">Reference proteome</keyword>
<feature type="transmembrane region" description="Helical" evidence="9">
    <location>
        <begin position="329"/>
        <end position="346"/>
    </location>
</feature>
<dbReference type="EMBL" id="SZZH01000003">
    <property type="protein sequence ID" value="TKV58485.1"/>
    <property type="molecule type" value="Genomic_DNA"/>
</dbReference>
<dbReference type="SUPFAM" id="SSF103473">
    <property type="entry name" value="MFS general substrate transporter"/>
    <property type="match status" value="1"/>
</dbReference>
<keyword evidence="3" id="KW-0813">Transport</keyword>
<dbReference type="OrthoDB" id="7375466at2"/>
<feature type="transmembrane region" description="Helical" evidence="9">
    <location>
        <begin position="67"/>
        <end position="87"/>
    </location>
</feature>
<dbReference type="Gene3D" id="1.20.1250.20">
    <property type="entry name" value="MFS general substrate transporter like domains"/>
    <property type="match status" value="1"/>
</dbReference>
<reference evidence="11 12" key="1">
    <citation type="submission" date="2019-05" db="EMBL/GenBank/DDBJ databases">
        <title>Nakamurella sp. N5BH11, whole genome shotgun sequence.</title>
        <authorList>
            <person name="Tuo L."/>
        </authorList>
    </citation>
    <scope>NUCLEOTIDE SEQUENCE [LARGE SCALE GENOMIC DNA]</scope>
    <source>
        <strain evidence="11 12">N5BH11</strain>
    </source>
</reference>
<comment type="caution">
    <text evidence="11">The sequence shown here is derived from an EMBL/GenBank/DDBJ whole genome shotgun (WGS) entry which is preliminary data.</text>
</comment>
<feature type="transmembrane region" description="Helical" evidence="9">
    <location>
        <begin position="192"/>
        <end position="213"/>
    </location>
</feature>
<feature type="transmembrane region" description="Helical" evidence="9">
    <location>
        <begin position="126"/>
        <end position="147"/>
    </location>
</feature>
<keyword evidence="5 9" id="KW-0812">Transmembrane</keyword>
<evidence type="ECO:0000259" key="10">
    <source>
        <dbReference type="PROSITE" id="PS50850"/>
    </source>
</evidence>
<sequence length="668" mass="69235">MEAPPVTTATAPAQGAAAAASPAGFTHAQIRTIIFGLMAGMFLAALDMTIVSTSIRTIADDLQGLSAQAWVTTAYLITSTITTPLYGKLSDIYGRRPMFLIAISIFVVGSVACTFSTSMYELAAFRALQGLGAGGLMSMAFAILADIVPPRERAKYQGYFLAVFGTSSVIGPLVGGFFAGAESILGVTGWRWVFLINVPIGIIALIVVAKVLHLPHIRHDHRIDWWGAAALIIGLVPLLLVAEQGREWGWGSLGVISLIALGVVGLVAFVLVEIRMKDEALIPMRLFRSRVFSMGLGANVLIGIGMFGAISVIPLYLQLVKGASPTESGLLMIPMMIGIMGGSIVSGQLTSKTGRYKIFPVIGTALLTAAFLLLLTVTIDTNIWLLFGNFFLLGLGLGLNMQTLMIAVQNAAPAKDMGVSTSSATFFRQLGGTLGVAVFISLLFNAWPTNIVSSVATAGSNPSFQQAIGAAVADPNSGSHGVATALAAAGQGDLSGMESIGSSLTNNSSFLSTLDPAIARPFQEAFVTSAQIVYLCAAILAALAFVVVLLMKEMPLRTMSAIQERMTEDASIAAETLTVAEPMEADQAAPTKSLAGSNGHTDGAVPAGVSNGTVLNGTPVNGSANGHHGRHAGSAATEAPVPVRRGRHAAPDDEDDVATAGSAGRHGA</sequence>
<proteinExistence type="inferred from homology"/>
<feature type="compositionally biased region" description="Polar residues" evidence="8">
    <location>
        <begin position="610"/>
        <end position="624"/>
    </location>
</feature>
<dbReference type="InterPro" id="IPR036259">
    <property type="entry name" value="MFS_trans_sf"/>
</dbReference>
<organism evidence="11 12">
    <name type="scientific">Nakamurella flava</name>
    <dbReference type="NCBI Taxonomy" id="2576308"/>
    <lineage>
        <taxon>Bacteria</taxon>
        <taxon>Bacillati</taxon>
        <taxon>Actinomycetota</taxon>
        <taxon>Actinomycetes</taxon>
        <taxon>Nakamurellales</taxon>
        <taxon>Nakamurellaceae</taxon>
        <taxon>Nakamurella</taxon>
    </lineage>
</organism>
<dbReference type="RefSeq" id="WP_137450148.1">
    <property type="nucleotide sequence ID" value="NZ_SZZH01000003.1"/>
</dbReference>
<gene>
    <name evidence="11" type="ORF">FDO65_13095</name>
</gene>
<dbReference type="PANTHER" id="PTHR23501:SF197">
    <property type="entry name" value="COMD"/>
    <property type="match status" value="1"/>
</dbReference>
<evidence type="ECO:0000256" key="9">
    <source>
        <dbReference type="SAM" id="Phobius"/>
    </source>
</evidence>
<dbReference type="Gene3D" id="1.20.1720.10">
    <property type="entry name" value="Multidrug resistance protein D"/>
    <property type="match status" value="1"/>
</dbReference>
<comment type="subcellular location">
    <subcellularLocation>
        <location evidence="1">Cell membrane</location>
        <topology evidence="1">Multi-pass membrane protein</topology>
    </subcellularLocation>
</comment>
<dbReference type="GO" id="GO:0022857">
    <property type="term" value="F:transmembrane transporter activity"/>
    <property type="evidence" value="ECO:0007669"/>
    <property type="project" value="InterPro"/>
</dbReference>
<keyword evidence="6 9" id="KW-1133">Transmembrane helix</keyword>
<feature type="transmembrane region" description="Helical" evidence="9">
    <location>
        <begin position="532"/>
        <end position="551"/>
    </location>
</feature>
<dbReference type="InterPro" id="IPR020846">
    <property type="entry name" value="MFS_dom"/>
</dbReference>
<feature type="transmembrane region" description="Helical" evidence="9">
    <location>
        <begin position="358"/>
        <end position="377"/>
    </location>
</feature>
<feature type="transmembrane region" description="Helical" evidence="9">
    <location>
        <begin position="248"/>
        <end position="272"/>
    </location>
</feature>
<keyword evidence="7 9" id="KW-0472">Membrane</keyword>
<dbReference type="InterPro" id="IPR011701">
    <property type="entry name" value="MFS"/>
</dbReference>
<dbReference type="Pfam" id="PF07690">
    <property type="entry name" value="MFS_1"/>
    <property type="match status" value="1"/>
</dbReference>
<evidence type="ECO:0000256" key="3">
    <source>
        <dbReference type="ARBA" id="ARBA00022448"/>
    </source>
</evidence>
<evidence type="ECO:0000256" key="2">
    <source>
        <dbReference type="ARBA" id="ARBA00007520"/>
    </source>
</evidence>
<dbReference type="FunFam" id="1.20.1720.10:FF:000004">
    <property type="entry name" value="EmrB/QacA family drug resistance transporter"/>
    <property type="match status" value="1"/>
</dbReference>
<feature type="transmembrane region" description="Helical" evidence="9">
    <location>
        <begin position="99"/>
        <end position="120"/>
    </location>
</feature>
<dbReference type="PANTHER" id="PTHR23501">
    <property type="entry name" value="MAJOR FACILITATOR SUPERFAMILY"/>
    <property type="match status" value="1"/>
</dbReference>
<protein>
    <submittedName>
        <fullName evidence="11">MFS transporter</fullName>
    </submittedName>
</protein>
<evidence type="ECO:0000256" key="1">
    <source>
        <dbReference type="ARBA" id="ARBA00004651"/>
    </source>
</evidence>
<name>A0A4V6CRQ5_9ACTN</name>
<feature type="transmembrane region" description="Helical" evidence="9">
    <location>
        <begin position="225"/>
        <end position="242"/>
    </location>
</feature>
<comment type="similarity">
    <text evidence="2">Belongs to the major facilitator superfamily. TCR/Tet family.</text>
</comment>
<dbReference type="AlphaFoldDB" id="A0A4V6CRQ5"/>
<evidence type="ECO:0000256" key="4">
    <source>
        <dbReference type="ARBA" id="ARBA00022475"/>
    </source>
</evidence>
<evidence type="ECO:0000256" key="8">
    <source>
        <dbReference type="SAM" id="MobiDB-lite"/>
    </source>
</evidence>
<feature type="transmembrane region" description="Helical" evidence="9">
    <location>
        <begin position="429"/>
        <end position="447"/>
    </location>
</feature>
<feature type="transmembrane region" description="Helical" evidence="9">
    <location>
        <begin position="292"/>
        <end position="317"/>
    </location>
</feature>
<evidence type="ECO:0000256" key="6">
    <source>
        <dbReference type="ARBA" id="ARBA00022989"/>
    </source>
</evidence>
<dbReference type="GO" id="GO:0005886">
    <property type="term" value="C:plasma membrane"/>
    <property type="evidence" value="ECO:0007669"/>
    <property type="project" value="UniProtKB-SubCell"/>
</dbReference>
<feature type="transmembrane region" description="Helical" evidence="9">
    <location>
        <begin position="383"/>
        <end position="408"/>
    </location>
</feature>
<feature type="transmembrane region" description="Helical" evidence="9">
    <location>
        <begin position="33"/>
        <end position="55"/>
    </location>
</feature>
<evidence type="ECO:0000313" key="11">
    <source>
        <dbReference type="EMBL" id="TKV58485.1"/>
    </source>
</evidence>
<dbReference type="Proteomes" id="UP000306985">
    <property type="component" value="Unassembled WGS sequence"/>
</dbReference>
<dbReference type="PROSITE" id="PS50850">
    <property type="entry name" value="MFS"/>
    <property type="match status" value="1"/>
</dbReference>
<evidence type="ECO:0000313" key="12">
    <source>
        <dbReference type="Proteomes" id="UP000306985"/>
    </source>
</evidence>
<evidence type="ECO:0000256" key="7">
    <source>
        <dbReference type="ARBA" id="ARBA00023136"/>
    </source>
</evidence>
<dbReference type="InterPro" id="IPR004638">
    <property type="entry name" value="EmrB-like"/>
</dbReference>
<keyword evidence="4" id="KW-1003">Cell membrane</keyword>
<dbReference type="NCBIfam" id="TIGR00711">
    <property type="entry name" value="efflux_EmrB"/>
    <property type="match status" value="1"/>
</dbReference>
<dbReference type="CDD" id="cd17502">
    <property type="entry name" value="MFS_Azr1_MDR_like"/>
    <property type="match status" value="1"/>
</dbReference>
<feature type="domain" description="Major facilitator superfamily (MFS) profile" evidence="10">
    <location>
        <begin position="33"/>
        <end position="555"/>
    </location>
</feature>
<evidence type="ECO:0000256" key="5">
    <source>
        <dbReference type="ARBA" id="ARBA00022692"/>
    </source>
</evidence>